<dbReference type="AlphaFoldDB" id="A0A5J4YIT2"/>
<accession>A0A5J4YIT2</accession>
<gene>
    <name evidence="1" type="ORF">FVE85_9443</name>
</gene>
<sequence length="162" mass="18041">MPVSRREVSVAGYISRATFLCNIANGDRPASTFETARGYKRFIGSNGLYPPLQPECCMRESKRLARTRLLATRPSPSLSEADALSLVPEAVYVFLKNGWKQNTATAWRAAAAETSDGAGFHVMDRGNHRFVALEDLKRAPRFQPIRSYSYRNDDSSLDTLPP</sequence>
<dbReference type="Proteomes" id="UP000324585">
    <property type="component" value="Unassembled WGS sequence"/>
</dbReference>
<keyword evidence="2" id="KW-1185">Reference proteome</keyword>
<reference evidence="2" key="1">
    <citation type="journal article" date="2019" name="Nat. Commun.">
        <title>Expansion of phycobilisome linker gene families in mesophilic red algae.</title>
        <authorList>
            <person name="Lee J."/>
            <person name="Kim D."/>
            <person name="Bhattacharya D."/>
            <person name="Yoon H.S."/>
        </authorList>
    </citation>
    <scope>NUCLEOTIDE SEQUENCE [LARGE SCALE GENOMIC DNA]</scope>
    <source>
        <strain evidence="2">CCMP 1328</strain>
    </source>
</reference>
<evidence type="ECO:0000313" key="2">
    <source>
        <dbReference type="Proteomes" id="UP000324585"/>
    </source>
</evidence>
<organism evidence="1 2">
    <name type="scientific">Porphyridium purpureum</name>
    <name type="common">Red alga</name>
    <name type="synonym">Porphyridium cruentum</name>
    <dbReference type="NCBI Taxonomy" id="35688"/>
    <lineage>
        <taxon>Eukaryota</taxon>
        <taxon>Rhodophyta</taxon>
        <taxon>Bangiophyceae</taxon>
        <taxon>Porphyridiales</taxon>
        <taxon>Porphyridiaceae</taxon>
        <taxon>Porphyridium</taxon>
    </lineage>
</organism>
<comment type="caution">
    <text evidence="1">The sequence shown here is derived from an EMBL/GenBank/DDBJ whole genome shotgun (WGS) entry which is preliminary data.</text>
</comment>
<name>A0A5J4YIT2_PORPP</name>
<dbReference type="EMBL" id="VRMN01000015">
    <property type="protein sequence ID" value="KAA8491148.1"/>
    <property type="molecule type" value="Genomic_DNA"/>
</dbReference>
<evidence type="ECO:0000313" key="1">
    <source>
        <dbReference type="EMBL" id="KAA8491148.1"/>
    </source>
</evidence>
<protein>
    <submittedName>
        <fullName evidence="1">Uncharacterized protein</fullName>
    </submittedName>
</protein>
<proteinExistence type="predicted"/>